<comment type="caution">
    <text evidence="2">The sequence shown here is derived from an EMBL/GenBank/DDBJ whole genome shotgun (WGS) entry which is preliminary data.</text>
</comment>
<protein>
    <recommendedName>
        <fullName evidence="4">Type VII secretion system (Wss) protein ESAT-6</fullName>
    </recommendedName>
</protein>
<dbReference type="InterPro" id="IPR038332">
    <property type="entry name" value="PPE_sf"/>
</dbReference>
<keyword evidence="3" id="KW-1185">Reference proteome</keyword>
<dbReference type="SUPFAM" id="SSF140453">
    <property type="entry name" value="EsxAB dimer-like"/>
    <property type="match status" value="1"/>
</dbReference>
<dbReference type="OrthoDB" id="5069709at2"/>
<sequence length="287" mass="30066">MANPLVDEKALPDPGQYGPDLDEIQNGDYSSLSPVTSGGDWLKGTGPWADAKELGENLRNGTVIEKLTSLATVELDLLGTVMDPIGTALSMLVGWMIEHLKPLRAALDGLAGNPDMIEGRSTTWDNINNAMQAAAKDLESSIKPGTSSWNGDAAENYRGSSTVLAHSMGAVGDLSSGMGALVKITGVAVAAVRDTVRELISTLVAELIEDAIEEAASLGLATPLVVEQALGSIFRCSTKVAKTIKELLEAIAEAGEIVSKLVGLFSNIYKILKELPEATKVNTPVPA</sequence>
<dbReference type="RefSeq" id="WP_133848204.1">
    <property type="nucleotide sequence ID" value="NZ_SNXZ01000001.1"/>
</dbReference>
<organism evidence="2 3">
    <name type="scientific">Labedaea rhizosphaerae</name>
    <dbReference type="NCBI Taxonomy" id="598644"/>
    <lineage>
        <taxon>Bacteria</taxon>
        <taxon>Bacillati</taxon>
        <taxon>Actinomycetota</taxon>
        <taxon>Actinomycetes</taxon>
        <taxon>Pseudonocardiales</taxon>
        <taxon>Pseudonocardiaceae</taxon>
        <taxon>Labedaea</taxon>
    </lineage>
</organism>
<feature type="compositionally biased region" description="Basic and acidic residues" evidence="1">
    <location>
        <begin position="1"/>
        <end position="11"/>
    </location>
</feature>
<accession>A0A4R6SQA5</accession>
<evidence type="ECO:0008006" key="4">
    <source>
        <dbReference type="Google" id="ProtNLM"/>
    </source>
</evidence>
<evidence type="ECO:0000256" key="1">
    <source>
        <dbReference type="SAM" id="MobiDB-lite"/>
    </source>
</evidence>
<name>A0A4R6SQA5_LABRH</name>
<feature type="region of interest" description="Disordered" evidence="1">
    <location>
        <begin position="1"/>
        <end position="29"/>
    </location>
</feature>
<dbReference type="EMBL" id="SNXZ01000001">
    <property type="protein sequence ID" value="TDQ05453.1"/>
    <property type="molecule type" value="Genomic_DNA"/>
</dbReference>
<dbReference type="AlphaFoldDB" id="A0A4R6SQA5"/>
<reference evidence="2 3" key="1">
    <citation type="submission" date="2019-03" db="EMBL/GenBank/DDBJ databases">
        <title>Genomic Encyclopedia of Type Strains, Phase IV (KMG-IV): sequencing the most valuable type-strain genomes for metagenomic binning, comparative biology and taxonomic classification.</title>
        <authorList>
            <person name="Goeker M."/>
        </authorList>
    </citation>
    <scope>NUCLEOTIDE SEQUENCE [LARGE SCALE GENOMIC DNA]</scope>
    <source>
        <strain evidence="2 3">DSM 45361</strain>
    </source>
</reference>
<dbReference type="Gene3D" id="1.20.1260.20">
    <property type="entry name" value="PPE superfamily"/>
    <property type="match status" value="1"/>
</dbReference>
<evidence type="ECO:0000313" key="3">
    <source>
        <dbReference type="Proteomes" id="UP000295444"/>
    </source>
</evidence>
<dbReference type="InterPro" id="IPR036689">
    <property type="entry name" value="ESAT-6-like_sf"/>
</dbReference>
<evidence type="ECO:0000313" key="2">
    <source>
        <dbReference type="EMBL" id="TDQ05453.1"/>
    </source>
</evidence>
<dbReference type="Proteomes" id="UP000295444">
    <property type="component" value="Unassembled WGS sequence"/>
</dbReference>
<gene>
    <name evidence="2" type="ORF">EV186_1011423</name>
</gene>
<proteinExistence type="predicted"/>